<evidence type="ECO:0000313" key="3">
    <source>
        <dbReference type="Proteomes" id="UP000274920"/>
    </source>
</evidence>
<dbReference type="AlphaFoldDB" id="A0A3R8L3S5"/>
<protein>
    <recommendedName>
        <fullName evidence="4">MFS transporter</fullName>
    </recommendedName>
</protein>
<reference evidence="2" key="1">
    <citation type="submission" date="2018-10" db="EMBL/GenBank/DDBJ databases">
        <title>Schaedlerella arabinophila gen. nov. sp. nov., isolated from the mouse intestinal tract and comparative analysis with the genome of the closely related altered Schaedler flora strain ASF502.</title>
        <authorList>
            <person name="Miyake S."/>
            <person name="Soh M."/>
            <person name="Seedorf H."/>
        </authorList>
    </citation>
    <scope>NUCLEOTIDE SEQUENCE [LARGE SCALE GENOMIC DNA]</scope>
    <source>
        <strain evidence="2">DSM 106076</strain>
    </source>
</reference>
<accession>A0A3R8L3S5</accession>
<dbReference type="EMBL" id="RHJS01000002">
    <property type="protein sequence ID" value="RRK34444.1"/>
    <property type="molecule type" value="Genomic_DNA"/>
</dbReference>
<gene>
    <name evidence="2" type="ORF">EBB54_26235</name>
</gene>
<name>A0A3R8L3S5_9FIRM</name>
<dbReference type="Proteomes" id="UP000274920">
    <property type="component" value="Unassembled WGS sequence"/>
</dbReference>
<comment type="caution">
    <text evidence="2">The sequence shown here is derived from an EMBL/GenBank/DDBJ whole genome shotgun (WGS) entry which is preliminary data.</text>
</comment>
<evidence type="ECO:0000313" key="2">
    <source>
        <dbReference type="EMBL" id="RRK34444.1"/>
    </source>
</evidence>
<sequence length="128" mass="13710">MLFLIGLAIAPMNHLKTAILENVGGSVSDLGIDGFISAIIQVPFIACADKVEKLSLRVRYLFVTGLPCIACLLAYCAVSPVMIFAGSGLINSGIVIGMFGVKNYVIFYTVSCQLLHCSFFAWDAILSL</sequence>
<proteinExistence type="predicted"/>
<evidence type="ECO:0000256" key="1">
    <source>
        <dbReference type="SAM" id="Phobius"/>
    </source>
</evidence>
<keyword evidence="3" id="KW-1185">Reference proteome</keyword>
<keyword evidence="1" id="KW-0812">Transmembrane</keyword>
<keyword evidence="1" id="KW-1133">Transmembrane helix</keyword>
<feature type="transmembrane region" description="Helical" evidence="1">
    <location>
        <begin position="60"/>
        <end position="85"/>
    </location>
</feature>
<feature type="transmembrane region" description="Helical" evidence="1">
    <location>
        <begin position="105"/>
        <end position="126"/>
    </location>
</feature>
<keyword evidence="1" id="KW-0472">Membrane</keyword>
<organism evidence="2 3">
    <name type="scientific">Schaedlerella arabinosiphila</name>
    <dbReference type="NCBI Taxonomy" id="2044587"/>
    <lineage>
        <taxon>Bacteria</taxon>
        <taxon>Bacillati</taxon>
        <taxon>Bacillota</taxon>
        <taxon>Clostridia</taxon>
        <taxon>Lachnospirales</taxon>
        <taxon>Lachnospiraceae</taxon>
        <taxon>Schaedlerella</taxon>
    </lineage>
</organism>
<evidence type="ECO:0008006" key="4">
    <source>
        <dbReference type="Google" id="ProtNLM"/>
    </source>
</evidence>
<dbReference type="RefSeq" id="WP_125129573.1">
    <property type="nucleotide sequence ID" value="NZ_RHJS01000002.1"/>
</dbReference>